<evidence type="ECO:0000313" key="2">
    <source>
        <dbReference type="EMBL" id="QTL96602.1"/>
    </source>
</evidence>
<organism evidence="2 3">
    <name type="scientific">Iocasia fonsfrigidae</name>
    <dbReference type="NCBI Taxonomy" id="2682810"/>
    <lineage>
        <taxon>Bacteria</taxon>
        <taxon>Bacillati</taxon>
        <taxon>Bacillota</taxon>
        <taxon>Clostridia</taxon>
        <taxon>Halanaerobiales</taxon>
        <taxon>Halanaerobiaceae</taxon>
        <taxon>Iocasia</taxon>
    </lineage>
</organism>
<feature type="domain" description="Rubrerythrin diiron-binding" evidence="1">
    <location>
        <begin position="93"/>
        <end position="148"/>
    </location>
</feature>
<sequence>MNVYEFALEFEQEHSSYYLDCAEKTNNSKLKKVFNDLAEEEQKHAKVVKDLAEKNKVSYVKSDILPRVKQVLEEIASGLPTSVIPTEQVDIYKQARKMEEKSREFYQSKAEETDLEFVKKVFKELAEEERKHENIMVNIVEMVNRPNTWLEDAEWYHHEQY</sequence>
<keyword evidence="3" id="KW-1185">Reference proteome</keyword>
<evidence type="ECO:0000259" key="1">
    <source>
        <dbReference type="Pfam" id="PF02915"/>
    </source>
</evidence>
<dbReference type="Proteomes" id="UP000665020">
    <property type="component" value="Chromosome"/>
</dbReference>
<dbReference type="GO" id="GO:0046872">
    <property type="term" value="F:metal ion binding"/>
    <property type="evidence" value="ECO:0007669"/>
    <property type="project" value="InterPro"/>
</dbReference>
<dbReference type="EMBL" id="CP046640">
    <property type="protein sequence ID" value="QTL96602.1"/>
    <property type="molecule type" value="Genomic_DNA"/>
</dbReference>
<dbReference type="PANTHER" id="PTHR33531">
    <property type="entry name" value="RUBRERYTHRIN SUBFAMILY"/>
    <property type="match status" value="1"/>
</dbReference>
<dbReference type="InterPro" id="IPR009078">
    <property type="entry name" value="Ferritin-like_SF"/>
</dbReference>
<protein>
    <submittedName>
        <fullName evidence="2">Rubrerythrin</fullName>
    </submittedName>
</protein>
<gene>
    <name evidence="2" type="ORF">GM661_00745</name>
</gene>
<name>A0A8A7KFE9_9FIRM</name>
<dbReference type="Pfam" id="PF02915">
    <property type="entry name" value="Rubrerythrin"/>
    <property type="match status" value="2"/>
</dbReference>
<dbReference type="InterPro" id="IPR003251">
    <property type="entry name" value="Rr_diiron-bd_dom"/>
</dbReference>
<dbReference type="SUPFAM" id="SSF47240">
    <property type="entry name" value="Ferritin-like"/>
    <property type="match status" value="1"/>
</dbReference>
<dbReference type="PANTHER" id="PTHR33531:SF7">
    <property type="entry name" value="HYPOTHETICAL MEMBRANE PROTEIN, CONSERVED"/>
    <property type="match status" value="1"/>
</dbReference>
<dbReference type="Gene3D" id="1.20.1260.10">
    <property type="match status" value="1"/>
</dbReference>
<proteinExistence type="predicted"/>
<dbReference type="GO" id="GO:0016491">
    <property type="term" value="F:oxidoreductase activity"/>
    <property type="evidence" value="ECO:0007669"/>
    <property type="project" value="InterPro"/>
</dbReference>
<dbReference type="InterPro" id="IPR012347">
    <property type="entry name" value="Ferritin-like"/>
</dbReference>
<dbReference type="CDD" id="cd01045">
    <property type="entry name" value="Ferritin_like_AB"/>
    <property type="match status" value="1"/>
</dbReference>
<accession>A0A8A7KFE9</accession>
<evidence type="ECO:0000313" key="3">
    <source>
        <dbReference type="Proteomes" id="UP000665020"/>
    </source>
</evidence>
<dbReference type="KEGG" id="ifn:GM661_00745"/>
<dbReference type="AlphaFoldDB" id="A0A8A7KFE9"/>
<reference evidence="2" key="1">
    <citation type="submission" date="2019-12" db="EMBL/GenBank/DDBJ databases">
        <authorList>
            <person name="zhang j."/>
            <person name="sun C.M."/>
        </authorList>
    </citation>
    <scope>NUCLEOTIDE SEQUENCE</scope>
    <source>
        <strain evidence="2">NS-1</strain>
    </source>
</reference>
<feature type="domain" description="Rubrerythrin diiron-binding" evidence="1">
    <location>
        <begin position="5"/>
        <end position="71"/>
    </location>
</feature>
<dbReference type="RefSeq" id="WP_230868319.1">
    <property type="nucleotide sequence ID" value="NZ_CP046640.1"/>
</dbReference>